<evidence type="ECO:0000256" key="1">
    <source>
        <dbReference type="SAM" id="MobiDB-lite"/>
    </source>
</evidence>
<dbReference type="Proteomes" id="UP000094526">
    <property type="component" value="Unassembled WGS sequence"/>
</dbReference>
<reference evidence="3" key="1">
    <citation type="submission" date="2015-07" db="EMBL/GenBank/DDBJ databases">
        <authorList>
            <person name="Teixeira M.M."/>
            <person name="Souza R.C."/>
            <person name="Almeida L.G."/>
            <person name="Vicente V.A."/>
            <person name="de Hoog S."/>
            <person name="Bocca A.L."/>
            <person name="de Almeida S.R."/>
            <person name="Vasconcelos A.T."/>
            <person name="Felipe M.S."/>
        </authorList>
    </citation>
    <scope>NUCLEOTIDE SEQUENCE [LARGE SCALE GENOMIC DNA]</scope>
    <source>
        <strain evidence="3">KSF</strain>
    </source>
</reference>
<dbReference type="VEuPathDB" id="FungiDB:CLCR_00518"/>
<gene>
    <name evidence="2" type="ORF">CLCR_00518</name>
</gene>
<protein>
    <submittedName>
        <fullName evidence="2">Uncharacterized protein</fullName>
    </submittedName>
</protein>
<name>A0A1C1CBZ4_9EURO</name>
<organism evidence="2 3">
    <name type="scientific">Cladophialophora carrionii</name>
    <dbReference type="NCBI Taxonomy" id="86049"/>
    <lineage>
        <taxon>Eukaryota</taxon>
        <taxon>Fungi</taxon>
        <taxon>Dikarya</taxon>
        <taxon>Ascomycota</taxon>
        <taxon>Pezizomycotina</taxon>
        <taxon>Eurotiomycetes</taxon>
        <taxon>Chaetothyriomycetidae</taxon>
        <taxon>Chaetothyriales</taxon>
        <taxon>Herpotrichiellaceae</taxon>
        <taxon>Cladophialophora</taxon>
    </lineage>
</organism>
<comment type="caution">
    <text evidence="2">The sequence shown here is derived from an EMBL/GenBank/DDBJ whole genome shotgun (WGS) entry which is preliminary data.</text>
</comment>
<dbReference type="EMBL" id="LGRB01000017">
    <property type="protein sequence ID" value="OCT45998.1"/>
    <property type="molecule type" value="Genomic_DNA"/>
</dbReference>
<dbReference type="OrthoDB" id="4120608at2759"/>
<keyword evidence="3" id="KW-1185">Reference proteome</keyword>
<evidence type="ECO:0000313" key="3">
    <source>
        <dbReference type="Proteomes" id="UP000094526"/>
    </source>
</evidence>
<evidence type="ECO:0000313" key="2">
    <source>
        <dbReference type="EMBL" id="OCT45998.1"/>
    </source>
</evidence>
<proteinExistence type="predicted"/>
<dbReference type="AlphaFoldDB" id="A0A1C1CBZ4"/>
<accession>A0A1C1CBZ4</accession>
<feature type="region of interest" description="Disordered" evidence="1">
    <location>
        <begin position="114"/>
        <end position="133"/>
    </location>
</feature>
<sequence>MADAPAPPFLIGWYNLGVSLSELREWLAKFFSRRHSDENKEIISRYNYNDATHSPGLEFLTANNRTVSFGTKIGHHPDANLHQECVELSAWYDRSGSMVCAERERDRRPVVIDPSLVQGDTGDKDSDRNTSSWYSNTEIDRMVACDYCTELGMRSDPEQLSKRVTVI</sequence>